<dbReference type="InParanoid" id="A0A369KDN2"/>
<feature type="compositionally biased region" description="Acidic residues" evidence="1">
    <location>
        <begin position="459"/>
        <end position="472"/>
    </location>
</feature>
<feature type="compositionally biased region" description="Acidic residues" evidence="1">
    <location>
        <begin position="434"/>
        <end position="446"/>
    </location>
</feature>
<proteinExistence type="predicted"/>
<dbReference type="EMBL" id="LUEZ02000009">
    <property type="protein sequence ID" value="RDB29844.1"/>
    <property type="molecule type" value="Genomic_DNA"/>
</dbReference>
<feature type="region of interest" description="Disordered" evidence="1">
    <location>
        <begin position="426"/>
        <end position="472"/>
    </location>
</feature>
<comment type="caution">
    <text evidence="2">The sequence shown here is derived from an EMBL/GenBank/DDBJ whole genome shotgun (WGS) entry which is preliminary data.</text>
</comment>
<evidence type="ECO:0000313" key="2">
    <source>
        <dbReference type="EMBL" id="RDB29844.1"/>
    </source>
</evidence>
<keyword evidence="3" id="KW-1185">Reference proteome</keyword>
<evidence type="ECO:0000313" key="3">
    <source>
        <dbReference type="Proteomes" id="UP000076154"/>
    </source>
</evidence>
<gene>
    <name evidence="2" type="ORF">Hypma_014021</name>
</gene>
<accession>A0A369KDN2</accession>
<organism evidence="2 3">
    <name type="scientific">Hypsizygus marmoreus</name>
    <name type="common">White beech mushroom</name>
    <name type="synonym">Agaricus marmoreus</name>
    <dbReference type="NCBI Taxonomy" id="39966"/>
    <lineage>
        <taxon>Eukaryota</taxon>
        <taxon>Fungi</taxon>
        <taxon>Dikarya</taxon>
        <taxon>Basidiomycota</taxon>
        <taxon>Agaricomycotina</taxon>
        <taxon>Agaricomycetes</taxon>
        <taxon>Agaricomycetidae</taxon>
        <taxon>Agaricales</taxon>
        <taxon>Tricholomatineae</taxon>
        <taxon>Lyophyllaceae</taxon>
        <taxon>Hypsizygus</taxon>
    </lineage>
</organism>
<protein>
    <recommendedName>
        <fullName evidence="4">F-box domain-containing protein</fullName>
    </recommendedName>
</protein>
<reference evidence="2" key="1">
    <citation type="submission" date="2018-04" db="EMBL/GenBank/DDBJ databases">
        <title>Whole genome sequencing of Hypsizygus marmoreus.</title>
        <authorList>
            <person name="Choi I.-G."/>
            <person name="Min B."/>
            <person name="Kim J.-G."/>
            <person name="Kim S."/>
            <person name="Oh Y.-L."/>
            <person name="Kong W.-S."/>
            <person name="Park H."/>
            <person name="Jeong J."/>
            <person name="Song E.-S."/>
        </authorList>
    </citation>
    <scope>NUCLEOTIDE SEQUENCE [LARGE SCALE GENOMIC DNA]</scope>
    <source>
        <strain evidence="2">51987-8</strain>
    </source>
</reference>
<sequence>MTGFSAPMPLEIISYILEDFDHRTQTLHACSLASHVFLASTRKILFSVVSLTPERSLTLSALMKADPGLSEYIQDIYIDIPHVKLRQRKYDTALQAILNTLSPRRLQMLHLEIGEPSSRHSWGKLSLALRAAVERILKFPSLETVNFMGTKNIPWNFLDHLSQTKSLTLSASINMKGLAINDKPEGQLQQTVTTGVASLRCAPDNLDLSYNSKDLPASLTALRTILDLSHLHTLVLSLQQDDTDAIQTIMQDSLESLESFTCYCFFDEFSNQEPPDFSAVRNLRVMRIATDTNNSARALQWLFRVLKRLASSPGEKGVVALDVLTLHIDTLDNLGFRVLASSPTWADLDNILTSPPFANLKDVKVYIADPPSVSWLLSYRLPSGRVEDIIQLLLPALHAKGLLEARPTHLSLEEILDGAEETFELTHGASDDSNQGDEMEESESEDRFDYIGYSHGDSSFDEEPSEEETGDA</sequence>
<dbReference type="Proteomes" id="UP000076154">
    <property type="component" value="Unassembled WGS sequence"/>
</dbReference>
<name>A0A369KDN2_HYPMA</name>
<evidence type="ECO:0000256" key="1">
    <source>
        <dbReference type="SAM" id="MobiDB-lite"/>
    </source>
</evidence>
<dbReference type="AlphaFoldDB" id="A0A369KDN2"/>
<evidence type="ECO:0008006" key="4">
    <source>
        <dbReference type="Google" id="ProtNLM"/>
    </source>
</evidence>